<sequence>MRKIFFLALISIAFTACEDVVEPSSIIQGEVDQSLFRSNAEAAFNNEGELIIQGSNIDVVTLRVNSNTVGMYEISPNSGNAATYVRDGSSYITNGPNTGGMIEIEEINEQFVTGNFFFEARRNGVGEKLNFSKGVFYQVPFNNAEDPEDIDDEEEDLMNANVNGANFNSFSTNSEVSGDIFSIITVNLNGESIILFFPFPVDTGNYEIGTDEGFSANYSYGETSETAQSGNIEITNFNEDNGTVEGTFSFTTEEGTSVTDGEFIINF</sequence>
<dbReference type="InterPro" id="IPR046219">
    <property type="entry name" value="DUF6252"/>
</dbReference>
<dbReference type="EMBL" id="BMGM01000001">
    <property type="protein sequence ID" value="GGE26475.1"/>
    <property type="molecule type" value="Genomic_DNA"/>
</dbReference>
<comment type="caution">
    <text evidence="1">The sequence shown here is derived from an EMBL/GenBank/DDBJ whole genome shotgun (WGS) entry which is preliminary data.</text>
</comment>
<gene>
    <name evidence="1" type="ORF">GCM10010832_03990</name>
</gene>
<keyword evidence="2" id="KW-1185">Reference proteome</keyword>
<dbReference type="PROSITE" id="PS51257">
    <property type="entry name" value="PROKAR_LIPOPROTEIN"/>
    <property type="match status" value="1"/>
</dbReference>
<reference evidence="2" key="1">
    <citation type="journal article" date="2019" name="Int. J. Syst. Evol. Microbiol.">
        <title>The Global Catalogue of Microorganisms (GCM) 10K type strain sequencing project: providing services to taxonomists for standard genome sequencing and annotation.</title>
        <authorList>
            <consortium name="The Broad Institute Genomics Platform"/>
            <consortium name="The Broad Institute Genome Sequencing Center for Infectious Disease"/>
            <person name="Wu L."/>
            <person name="Ma J."/>
        </authorList>
    </citation>
    <scope>NUCLEOTIDE SEQUENCE [LARGE SCALE GENOMIC DNA]</scope>
    <source>
        <strain evidence="2">CGMCC 1.12931</strain>
    </source>
</reference>
<dbReference type="Proteomes" id="UP000599179">
    <property type="component" value="Unassembled WGS sequence"/>
</dbReference>
<dbReference type="Pfam" id="PF19765">
    <property type="entry name" value="DUF6252"/>
    <property type="match status" value="2"/>
</dbReference>
<evidence type="ECO:0000313" key="2">
    <source>
        <dbReference type="Proteomes" id="UP000599179"/>
    </source>
</evidence>
<proteinExistence type="predicted"/>
<dbReference type="RefSeq" id="WP_188457397.1">
    <property type="nucleotide sequence ID" value="NZ_BMGM01000001.1"/>
</dbReference>
<organism evidence="1 2">
    <name type="scientific">Psychroflexus planctonicus</name>
    <dbReference type="NCBI Taxonomy" id="1526575"/>
    <lineage>
        <taxon>Bacteria</taxon>
        <taxon>Pseudomonadati</taxon>
        <taxon>Bacteroidota</taxon>
        <taxon>Flavobacteriia</taxon>
        <taxon>Flavobacteriales</taxon>
        <taxon>Flavobacteriaceae</taxon>
        <taxon>Psychroflexus</taxon>
    </lineage>
</organism>
<evidence type="ECO:0000313" key="1">
    <source>
        <dbReference type="EMBL" id="GGE26475.1"/>
    </source>
</evidence>
<protein>
    <submittedName>
        <fullName evidence="1">Uncharacterized protein</fullName>
    </submittedName>
</protein>
<name>A0ABQ1SFF6_9FLAO</name>
<accession>A0ABQ1SFF6</accession>